<evidence type="ECO:0000256" key="5">
    <source>
        <dbReference type="HAMAP-Rule" id="MF_02033"/>
    </source>
</evidence>
<dbReference type="NCBIfam" id="TIGR01174">
    <property type="entry name" value="ftsA"/>
    <property type="match status" value="1"/>
</dbReference>
<keyword evidence="1 5" id="KW-1003">Cell membrane</keyword>
<dbReference type="Gene3D" id="3.30.420.40">
    <property type="match status" value="2"/>
</dbReference>
<feature type="compositionally biased region" description="Polar residues" evidence="7">
    <location>
        <begin position="429"/>
        <end position="442"/>
    </location>
</feature>
<dbReference type="InterPro" id="IPR050696">
    <property type="entry name" value="FtsA/MreB"/>
</dbReference>
<evidence type="ECO:0000256" key="4">
    <source>
        <dbReference type="ARBA" id="ARBA00023306"/>
    </source>
</evidence>
<keyword evidence="4 5" id="KW-0131">Cell cycle</keyword>
<comment type="similarity">
    <text evidence="5 6">Belongs to the FtsA/MreB family.</text>
</comment>
<dbReference type="PANTHER" id="PTHR32432">
    <property type="entry name" value="CELL DIVISION PROTEIN FTSA-RELATED"/>
    <property type="match status" value="1"/>
</dbReference>
<comment type="subunit">
    <text evidence="5">Self-interacts. Interacts with FtsZ.</text>
</comment>
<dbReference type="InterPro" id="IPR043129">
    <property type="entry name" value="ATPase_NBD"/>
</dbReference>
<feature type="region of interest" description="Disordered" evidence="7">
    <location>
        <begin position="412"/>
        <end position="444"/>
    </location>
</feature>
<comment type="function">
    <text evidence="5 6">Cell division protein that is involved in the assembly of the Z ring. May serve as a membrane anchor for the Z ring.</text>
</comment>
<protein>
    <recommendedName>
        <fullName evidence="5 6">Cell division protein FtsA</fullName>
    </recommendedName>
</protein>
<dbReference type="SUPFAM" id="SSF53067">
    <property type="entry name" value="Actin-like ATPase domain"/>
    <property type="match status" value="2"/>
</dbReference>
<dbReference type="InterPro" id="IPR003494">
    <property type="entry name" value="SHS2_FtsA"/>
</dbReference>
<evidence type="ECO:0000256" key="2">
    <source>
        <dbReference type="ARBA" id="ARBA00022618"/>
    </source>
</evidence>
<feature type="compositionally biased region" description="Basic and acidic residues" evidence="7">
    <location>
        <begin position="413"/>
        <end position="428"/>
    </location>
</feature>
<dbReference type="HAMAP" id="MF_02033">
    <property type="entry name" value="FtsA"/>
    <property type="match status" value="1"/>
</dbReference>
<keyword evidence="3 5" id="KW-0472">Membrane</keyword>
<name>A0ABP8LS74_9BACT</name>
<comment type="subcellular location">
    <subcellularLocation>
        <location evidence="5">Cell membrane</location>
        <topology evidence="5">Peripheral membrane protein</topology>
        <orientation evidence="5">Cytoplasmic side</orientation>
    </subcellularLocation>
    <text evidence="5">Localizes to the Z ring in an FtsZ-dependent manner. Targeted to the membrane through a conserved C-terminal amphipathic helix.</text>
</comment>
<sequence>MKLSNVIAGIDLGSSKVSIVVARPVSDAVGYSLEVLGFGTSPLPKGAIVNGSVENIVQVAEALAKALQQVSSVANYPFDTVNVSFGGMNVKVIEQKDEIIRPTSSSGEEVTENDIAQLISEVTRVRKQKDSNYDVIHVLPRYFMVDNVGHITEPVGRQGIKLGADFLVLSGNSQSLKRTKKSLEIVENSLRRANIVYSPIATGLAVLTEEEKNAGIALVDIGEQTTDVVIYQNNFIRHIASFPIAGKNITNDLKTGCGIQLSNAEDLKCTFGAALAENVPSNIEISINYLSGRPPRKVLKKNVALIIEERLKEIAAMVYGEIKHQGLEEELIGGVVLTGGTSSIPDIETVFSRVMDNMNVRVGLPEGLDHTSMADIVSSLSYASAVGLAWASIKPLDERLITRKPIKIQSVSEQKKEEETYYRNDRSTASEQNPGNTRSSSAPLIDIGGWLSSIKNTFISNRDQANDGGSYGDEDEK</sequence>
<keyword evidence="2 5" id="KW-0132">Cell division</keyword>
<proteinExistence type="inferred from homology"/>
<organism evidence="9 10">
    <name type="scientific">Ravibacter arvi</name>
    <dbReference type="NCBI Taxonomy" id="2051041"/>
    <lineage>
        <taxon>Bacteria</taxon>
        <taxon>Pseudomonadati</taxon>
        <taxon>Bacteroidota</taxon>
        <taxon>Cytophagia</taxon>
        <taxon>Cytophagales</taxon>
        <taxon>Spirosomataceae</taxon>
        <taxon>Ravibacter</taxon>
    </lineage>
</organism>
<evidence type="ECO:0000256" key="3">
    <source>
        <dbReference type="ARBA" id="ARBA00023136"/>
    </source>
</evidence>
<evidence type="ECO:0000313" key="9">
    <source>
        <dbReference type="EMBL" id="GAA4435454.1"/>
    </source>
</evidence>
<dbReference type="Proteomes" id="UP001501508">
    <property type="component" value="Unassembled WGS sequence"/>
</dbReference>
<evidence type="ECO:0000313" key="10">
    <source>
        <dbReference type="Proteomes" id="UP001501508"/>
    </source>
</evidence>
<comment type="caution">
    <text evidence="9">The sequence shown here is derived from an EMBL/GenBank/DDBJ whole genome shotgun (WGS) entry which is preliminary data.</text>
</comment>
<dbReference type="CDD" id="cd24048">
    <property type="entry name" value="ASKHA_NBD_FtsA"/>
    <property type="match status" value="1"/>
</dbReference>
<evidence type="ECO:0000256" key="7">
    <source>
        <dbReference type="SAM" id="MobiDB-lite"/>
    </source>
</evidence>
<dbReference type="InterPro" id="IPR020823">
    <property type="entry name" value="Cell_div_FtsA"/>
</dbReference>
<reference evidence="10" key="1">
    <citation type="journal article" date="2019" name="Int. J. Syst. Evol. Microbiol.">
        <title>The Global Catalogue of Microorganisms (GCM) 10K type strain sequencing project: providing services to taxonomists for standard genome sequencing and annotation.</title>
        <authorList>
            <consortium name="The Broad Institute Genomics Platform"/>
            <consortium name="The Broad Institute Genome Sequencing Center for Infectious Disease"/>
            <person name="Wu L."/>
            <person name="Ma J."/>
        </authorList>
    </citation>
    <scope>NUCLEOTIDE SEQUENCE [LARGE SCALE GENOMIC DNA]</scope>
    <source>
        <strain evidence="10">JCM 31920</strain>
    </source>
</reference>
<feature type="domain" description="SHS2" evidence="8">
    <location>
        <begin position="7"/>
        <end position="206"/>
    </location>
</feature>
<accession>A0ABP8LS74</accession>
<dbReference type="Pfam" id="PF02491">
    <property type="entry name" value="SHS2_FTSA"/>
    <property type="match status" value="1"/>
</dbReference>
<dbReference type="PIRSF" id="PIRSF003101">
    <property type="entry name" value="FtsA"/>
    <property type="match status" value="1"/>
</dbReference>
<gene>
    <name evidence="5 9" type="primary">ftsA</name>
    <name evidence="9" type="ORF">GCM10023091_11900</name>
</gene>
<evidence type="ECO:0000259" key="8">
    <source>
        <dbReference type="SMART" id="SM00842"/>
    </source>
</evidence>
<keyword evidence="10" id="KW-1185">Reference proteome</keyword>
<dbReference type="SMART" id="SM00842">
    <property type="entry name" value="FtsA"/>
    <property type="match status" value="1"/>
</dbReference>
<evidence type="ECO:0000256" key="1">
    <source>
        <dbReference type="ARBA" id="ARBA00022475"/>
    </source>
</evidence>
<dbReference type="GO" id="GO:0051301">
    <property type="term" value="P:cell division"/>
    <property type="evidence" value="ECO:0007669"/>
    <property type="project" value="UniProtKB-KW"/>
</dbReference>
<dbReference type="Pfam" id="PF14450">
    <property type="entry name" value="FtsA"/>
    <property type="match status" value="1"/>
</dbReference>
<dbReference type="EMBL" id="BAABEY010000012">
    <property type="protein sequence ID" value="GAA4435454.1"/>
    <property type="molecule type" value="Genomic_DNA"/>
</dbReference>
<dbReference type="RefSeq" id="WP_345027278.1">
    <property type="nucleotide sequence ID" value="NZ_BAABEY010000012.1"/>
</dbReference>
<dbReference type="PANTHER" id="PTHR32432:SF4">
    <property type="entry name" value="CELL DIVISION PROTEIN FTSA"/>
    <property type="match status" value="1"/>
</dbReference>
<evidence type="ECO:0000256" key="6">
    <source>
        <dbReference type="PIRNR" id="PIRNR003101"/>
    </source>
</evidence>